<gene>
    <name evidence="4" type="ORF">Ana3638_22780</name>
</gene>
<feature type="region of interest" description="Disordered" evidence="1">
    <location>
        <begin position="29"/>
        <end position="58"/>
    </location>
</feature>
<dbReference type="InterPro" id="IPR050490">
    <property type="entry name" value="Bact_solute-bd_prot1"/>
</dbReference>
<dbReference type="SUPFAM" id="SSF53850">
    <property type="entry name" value="Periplasmic binding protein-like II"/>
    <property type="match status" value="1"/>
</dbReference>
<dbReference type="PANTHER" id="PTHR43649">
    <property type="entry name" value="ARABINOSE-BINDING PROTEIN-RELATED"/>
    <property type="match status" value="1"/>
</dbReference>
<dbReference type="PANTHER" id="PTHR43649:SF12">
    <property type="entry name" value="DIACETYLCHITOBIOSE BINDING PROTEIN DASA"/>
    <property type="match status" value="1"/>
</dbReference>
<dbReference type="Pfam" id="PF01547">
    <property type="entry name" value="SBP_bac_1"/>
    <property type="match status" value="1"/>
</dbReference>
<dbReference type="RefSeq" id="WP_161840072.1">
    <property type="nucleotide sequence ID" value="NZ_CP048000.1"/>
</dbReference>
<dbReference type="InterPro" id="IPR006059">
    <property type="entry name" value="SBP"/>
</dbReference>
<feature type="compositionally biased region" description="Polar residues" evidence="1">
    <location>
        <begin position="32"/>
        <end position="48"/>
    </location>
</feature>
<evidence type="ECO:0000256" key="1">
    <source>
        <dbReference type="SAM" id="MobiDB-lite"/>
    </source>
</evidence>
<accession>A0A6P1TPR3</accession>
<dbReference type="PROSITE" id="PS51257">
    <property type="entry name" value="PROKAR_LIPOPROTEIN"/>
    <property type="match status" value="1"/>
</dbReference>
<evidence type="ECO:0000256" key="2">
    <source>
        <dbReference type="SAM" id="SignalP"/>
    </source>
</evidence>
<feature type="chain" id="PRO_5039344211" evidence="2">
    <location>
        <begin position="27"/>
        <end position="545"/>
    </location>
</feature>
<protein>
    <submittedName>
        <fullName evidence="4">Extracellular solute-binding protein</fullName>
    </submittedName>
</protein>
<evidence type="ECO:0000313" key="5">
    <source>
        <dbReference type="Proteomes" id="UP000464314"/>
    </source>
</evidence>
<dbReference type="KEGG" id="anr:Ana3638_22780"/>
<proteinExistence type="predicted"/>
<reference evidence="4 5" key="1">
    <citation type="submission" date="2020-01" db="EMBL/GenBank/DDBJ databases">
        <title>Genome analysis of Anaerocolumna sp. CBA3638.</title>
        <authorList>
            <person name="Kim J."/>
            <person name="Roh S.W."/>
        </authorList>
    </citation>
    <scope>NUCLEOTIDE SEQUENCE [LARGE SCALE GENOMIC DNA]</scope>
    <source>
        <strain evidence="4 5">CBA3638</strain>
    </source>
</reference>
<dbReference type="Pfam" id="PF12010">
    <property type="entry name" value="DUF3502"/>
    <property type="match status" value="1"/>
</dbReference>
<feature type="domain" description="DUF3502" evidence="3">
    <location>
        <begin position="478"/>
        <end position="540"/>
    </location>
</feature>
<feature type="signal peptide" evidence="2">
    <location>
        <begin position="1"/>
        <end position="26"/>
    </location>
</feature>
<dbReference type="EMBL" id="CP048000">
    <property type="protein sequence ID" value="QHQ63250.1"/>
    <property type="molecule type" value="Genomic_DNA"/>
</dbReference>
<keyword evidence="2" id="KW-0732">Signal</keyword>
<evidence type="ECO:0000259" key="3">
    <source>
        <dbReference type="Pfam" id="PF12010"/>
    </source>
</evidence>
<keyword evidence="5" id="KW-1185">Reference proteome</keyword>
<evidence type="ECO:0000313" key="4">
    <source>
        <dbReference type="EMBL" id="QHQ63250.1"/>
    </source>
</evidence>
<organism evidence="4 5">
    <name type="scientific">Anaerocolumna sedimenticola</name>
    <dbReference type="NCBI Taxonomy" id="2696063"/>
    <lineage>
        <taxon>Bacteria</taxon>
        <taxon>Bacillati</taxon>
        <taxon>Bacillota</taxon>
        <taxon>Clostridia</taxon>
        <taxon>Lachnospirales</taxon>
        <taxon>Lachnospiraceae</taxon>
        <taxon>Anaerocolumna</taxon>
    </lineage>
</organism>
<dbReference type="InterPro" id="IPR022627">
    <property type="entry name" value="DUF3502"/>
</dbReference>
<sequence>MKKKSLVKRILAVVLAAITTVSLVGCGGGGSNSDTKNTSTTVKNTGSDAGSKEGTGIDTSSHEVINMLVLGDKPTNGRLEAMLEQLNKALTEKVNAELKLTYVEWADWQTQYNVQLLSGDDSLDLITTATDWLYAWENTQKGAFMPLSEEMLKTYAPKTYEQVNGNGDWDICKYNNEIYFIPEDHYTQYTNHGMFYRGDWAKEAGLADGTVSKFDDLTAYFKYIKENKEGVIPWDVPGKNNSGGLLGAYIQSNSDYRVLIGCNAGNYEFWCTKADDPYTVSSPYIEDDTIYKAADLMKQWNEIGVWREDVLNFDGDSREELYAGTSGADQHHSQTYYSQIKPNMDVKQPGSDAKMYYWGQENKNVAKPLKTHGAAAISANSKHPERALMVYDLLRNEEECYRYINYGIEGTDYIITDDGKLAYPEGWDQSTDQVGANYWCGRNDDLELENSFNWSGTKDMIAGLNAVAYDYGYENLILDKNAIEAEQSAIASVLSEYIPQLAYGKFDNPKEKIDEMRQKIRDAGYDTVKASLQKNMDTFKQNSGK</sequence>
<name>A0A6P1TPR3_9FIRM</name>
<dbReference type="AlphaFoldDB" id="A0A6P1TPR3"/>
<dbReference type="Proteomes" id="UP000464314">
    <property type="component" value="Chromosome"/>
</dbReference>
<dbReference type="Gene3D" id="3.40.190.10">
    <property type="entry name" value="Periplasmic binding protein-like II"/>
    <property type="match status" value="2"/>
</dbReference>